<evidence type="ECO:0000313" key="4">
    <source>
        <dbReference type="Proteomes" id="UP000507470"/>
    </source>
</evidence>
<feature type="region of interest" description="Disordered" evidence="1">
    <location>
        <begin position="66"/>
        <end position="87"/>
    </location>
</feature>
<gene>
    <name evidence="3" type="ORF">MCOR_35990</name>
</gene>
<keyword evidence="2" id="KW-0472">Membrane</keyword>
<keyword evidence="2" id="KW-1133">Transmembrane helix</keyword>
<dbReference type="OrthoDB" id="6158198at2759"/>
<feature type="transmembrane region" description="Helical" evidence="2">
    <location>
        <begin position="376"/>
        <end position="404"/>
    </location>
</feature>
<organism evidence="3 4">
    <name type="scientific">Mytilus coruscus</name>
    <name type="common">Sea mussel</name>
    <dbReference type="NCBI Taxonomy" id="42192"/>
    <lineage>
        <taxon>Eukaryota</taxon>
        <taxon>Metazoa</taxon>
        <taxon>Spiralia</taxon>
        <taxon>Lophotrochozoa</taxon>
        <taxon>Mollusca</taxon>
        <taxon>Bivalvia</taxon>
        <taxon>Autobranchia</taxon>
        <taxon>Pteriomorphia</taxon>
        <taxon>Mytilida</taxon>
        <taxon>Mytiloidea</taxon>
        <taxon>Mytilidae</taxon>
        <taxon>Mytilinae</taxon>
        <taxon>Mytilus</taxon>
    </lineage>
</organism>
<evidence type="ECO:0000256" key="2">
    <source>
        <dbReference type="SAM" id="Phobius"/>
    </source>
</evidence>
<proteinExistence type="predicted"/>
<evidence type="ECO:0000313" key="3">
    <source>
        <dbReference type="EMBL" id="CAC5401982.1"/>
    </source>
</evidence>
<dbReference type="AlphaFoldDB" id="A0A6J8D3Y2"/>
<reference evidence="3 4" key="1">
    <citation type="submission" date="2020-06" db="EMBL/GenBank/DDBJ databases">
        <authorList>
            <person name="Li R."/>
            <person name="Bekaert M."/>
        </authorList>
    </citation>
    <scope>NUCLEOTIDE SEQUENCE [LARGE SCALE GENOMIC DNA]</scope>
    <source>
        <strain evidence="4">wild</strain>
    </source>
</reference>
<dbReference type="InterPro" id="IPR016187">
    <property type="entry name" value="CTDL_fold"/>
</dbReference>
<keyword evidence="4" id="KW-1185">Reference proteome</keyword>
<dbReference type="EMBL" id="CACVKT020006485">
    <property type="protein sequence ID" value="CAC5401982.1"/>
    <property type="molecule type" value="Genomic_DNA"/>
</dbReference>
<feature type="compositionally biased region" description="Polar residues" evidence="1">
    <location>
        <begin position="66"/>
        <end position="80"/>
    </location>
</feature>
<accession>A0A6J8D3Y2</accession>
<evidence type="ECO:0000256" key="1">
    <source>
        <dbReference type="SAM" id="MobiDB-lite"/>
    </source>
</evidence>
<protein>
    <recommendedName>
        <fullName evidence="5">C-type lectin domain-containing protein</fullName>
    </recommendedName>
</protein>
<dbReference type="Proteomes" id="UP000507470">
    <property type="component" value="Unassembled WGS sequence"/>
</dbReference>
<sequence>MDFLNLENDKLEKTIVALYIKIADLDVSELANKKKITDLTTSCRKLETENNALRYDSYDCKIRNQSRSRQNQNKGQNVNHDPSRGRKRHVTWYTAKEACRNEIPRSDFSMCGYDCSVYTAIKLGSMNRLTDKLVWIGRIKARDDKVYKADSCKEDYTLTSIINNIAGIDGQTKCVVLNTSSPTYSSGVYGIEDCHNKHPYLCYEREPVSSDVRYNNVSVLFNNATYFDTEDLPDESECDKKCQYWYRCIGFLYNLQNNSCQRMIDSSENFDALPVFSLNDDPDSFNFFEPKSGKRGIPTETTTDGVTTGTTKMFTNQTSCKCPCNNTISEKTPLNSSDINEWIKNITNTLTLDKKKLSSYTRRLISANDSRSSSRAIGAVGGIVLAIVSISITAGDMCTLVSCLKKFAIKKCFKC</sequence>
<name>A0A6J8D3Y2_MYTCO</name>
<evidence type="ECO:0008006" key="5">
    <source>
        <dbReference type="Google" id="ProtNLM"/>
    </source>
</evidence>
<dbReference type="SUPFAM" id="SSF56436">
    <property type="entry name" value="C-type lectin-like"/>
    <property type="match status" value="1"/>
</dbReference>
<keyword evidence="2" id="KW-0812">Transmembrane</keyword>